<dbReference type="EMBL" id="CAJNOQ010012038">
    <property type="protein sequence ID" value="CAF1290655.1"/>
    <property type="molecule type" value="Genomic_DNA"/>
</dbReference>
<organism evidence="2 4">
    <name type="scientific">Didymodactylos carnosus</name>
    <dbReference type="NCBI Taxonomy" id="1234261"/>
    <lineage>
        <taxon>Eukaryota</taxon>
        <taxon>Metazoa</taxon>
        <taxon>Spiralia</taxon>
        <taxon>Gnathifera</taxon>
        <taxon>Rotifera</taxon>
        <taxon>Eurotatoria</taxon>
        <taxon>Bdelloidea</taxon>
        <taxon>Philodinida</taxon>
        <taxon>Philodinidae</taxon>
        <taxon>Didymodactylos</taxon>
    </lineage>
</organism>
<name>A0A815D2K0_9BILA</name>
<evidence type="ECO:0000313" key="2">
    <source>
        <dbReference type="EMBL" id="CAF1290655.1"/>
    </source>
</evidence>
<feature type="non-terminal residue" evidence="2">
    <location>
        <position position="121"/>
    </location>
</feature>
<keyword evidence="1" id="KW-0732">Signal</keyword>
<evidence type="ECO:0000313" key="3">
    <source>
        <dbReference type="EMBL" id="CAF4096425.1"/>
    </source>
</evidence>
<proteinExistence type="predicted"/>
<feature type="signal peptide" evidence="1">
    <location>
        <begin position="1"/>
        <end position="19"/>
    </location>
</feature>
<reference evidence="2" key="1">
    <citation type="submission" date="2021-02" db="EMBL/GenBank/DDBJ databases">
        <authorList>
            <person name="Nowell W R."/>
        </authorList>
    </citation>
    <scope>NUCLEOTIDE SEQUENCE</scope>
</reference>
<dbReference type="Proteomes" id="UP000663829">
    <property type="component" value="Unassembled WGS sequence"/>
</dbReference>
<dbReference type="EMBL" id="CAJOBC010032572">
    <property type="protein sequence ID" value="CAF4096425.1"/>
    <property type="molecule type" value="Genomic_DNA"/>
</dbReference>
<feature type="chain" id="PRO_5036411413" evidence="1">
    <location>
        <begin position="20"/>
        <end position="121"/>
    </location>
</feature>
<keyword evidence="4" id="KW-1185">Reference proteome</keyword>
<evidence type="ECO:0000256" key="1">
    <source>
        <dbReference type="SAM" id="SignalP"/>
    </source>
</evidence>
<sequence length="121" mass="13449">MNFCSILFIWLCTLATVESRLLHKRRHHQHEDTGNSYDDQQNVFTVERLSRSFVNNIVWSYGKDNSAAYFMGYKIDGARASSFTSLGGGYGKDSSSAYFKGKKIDGASSYSFTALGGGYGK</sequence>
<evidence type="ECO:0000313" key="4">
    <source>
        <dbReference type="Proteomes" id="UP000663829"/>
    </source>
</evidence>
<protein>
    <submittedName>
        <fullName evidence="2">Uncharacterized protein</fullName>
    </submittedName>
</protein>
<dbReference type="Proteomes" id="UP000681722">
    <property type="component" value="Unassembled WGS sequence"/>
</dbReference>
<accession>A0A815D2K0</accession>
<gene>
    <name evidence="2" type="ORF">GPM918_LOCUS28020</name>
    <name evidence="3" type="ORF">SRO942_LOCUS28463</name>
</gene>
<dbReference type="AlphaFoldDB" id="A0A815D2K0"/>
<comment type="caution">
    <text evidence="2">The sequence shown here is derived from an EMBL/GenBank/DDBJ whole genome shotgun (WGS) entry which is preliminary data.</text>
</comment>